<organism evidence="2 3">
    <name type="scientific">Caenorhabditis auriculariae</name>
    <dbReference type="NCBI Taxonomy" id="2777116"/>
    <lineage>
        <taxon>Eukaryota</taxon>
        <taxon>Metazoa</taxon>
        <taxon>Ecdysozoa</taxon>
        <taxon>Nematoda</taxon>
        <taxon>Chromadorea</taxon>
        <taxon>Rhabditida</taxon>
        <taxon>Rhabditina</taxon>
        <taxon>Rhabditomorpha</taxon>
        <taxon>Rhabditoidea</taxon>
        <taxon>Rhabditidae</taxon>
        <taxon>Peloderinae</taxon>
        <taxon>Caenorhabditis</taxon>
    </lineage>
</organism>
<evidence type="ECO:0000313" key="3">
    <source>
        <dbReference type="Proteomes" id="UP000835052"/>
    </source>
</evidence>
<dbReference type="SMART" id="SM00034">
    <property type="entry name" value="CLECT"/>
    <property type="match status" value="2"/>
</dbReference>
<dbReference type="OrthoDB" id="5850157at2759"/>
<gene>
    <name evidence="2" type="ORF">CAUJ_LOCUS5746</name>
</gene>
<protein>
    <recommendedName>
        <fullName evidence="1">C-type lectin domain-containing protein</fullName>
    </recommendedName>
</protein>
<evidence type="ECO:0000259" key="1">
    <source>
        <dbReference type="PROSITE" id="PS50041"/>
    </source>
</evidence>
<dbReference type="InterPro" id="IPR016186">
    <property type="entry name" value="C-type_lectin-like/link_sf"/>
</dbReference>
<feature type="domain" description="C-type lectin" evidence="1">
    <location>
        <begin position="136"/>
        <end position="246"/>
    </location>
</feature>
<dbReference type="PANTHER" id="PTHR22803">
    <property type="entry name" value="MANNOSE, PHOSPHOLIPASE, LECTIN RECEPTOR RELATED"/>
    <property type="match status" value="1"/>
</dbReference>
<name>A0A8S1H348_9PELO</name>
<dbReference type="SUPFAM" id="SSF56436">
    <property type="entry name" value="C-type lectin-like"/>
    <property type="match status" value="2"/>
</dbReference>
<reference evidence="2" key="1">
    <citation type="submission" date="2020-10" db="EMBL/GenBank/DDBJ databases">
        <authorList>
            <person name="Kikuchi T."/>
        </authorList>
    </citation>
    <scope>NUCLEOTIDE SEQUENCE</scope>
    <source>
        <strain evidence="2">NKZ352</strain>
    </source>
</reference>
<dbReference type="Pfam" id="PF00059">
    <property type="entry name" value="Lectin_C"/>
    <property type="match status" value="2"/>
</dbReference>
<accession>A0A8S1H348</accession>
<comment type="caution">
    <text evidence="2">The sequence shown here is derived from an EMBL/GenBank/DDBJ whole genome shotgun (WGS) entry which is preliminary data.</text>
</comment>
<proteinExistence type="predicted"/>
<dbReference type="EMBL" id="CAJGYM010000012">
    <property type="protein sequence ID" value="CAD6189827.1"/>
    <property type="molecule type" value="Genomic_DNA"/>
</dbReference>
<dbReference type="CDD" id="cd00037">
    <property type="entry name" value="CLECT"/>
    <property type="match status" value="2"/>
</dbReference>
<dbReference type="InterPro" id="IPR016187">
    <property type="entry name" value="CTDL_fold"/>
</dbReference>
<dbReference type="FunFam" id="3.10.100.10:FF:000133">
    <property type="entry name" value="C-type LECtin"/>
    <property type="match status" value="1"/>
</dbReference>
<dbReference type="AlphaFoldDB" id="A0A8S1H348"/>
<feature type="domain" description="C-type lectin" evidence="1">
    <location>
        <begin position="1"/>
        <end position="116"/>
    </location>
</feature>
<sequence length="268" mass="30706">MSLNDAHQYCHKLSEGSHLLRIECGGENDFVTGLLRPPSKVWIDARARFDILDGSAGLFGPGFVFRWPNGKIVRFTKWADGNGVNVIDKLNKCVLMEETGAWTNADCDSTASVICEKRLHRPYEKFCPKHWVYNKETAACYRTISKTNMTILEADDRCFSFGLEHRQDAMLTSVSDEMENKFVLELAKEKNSNFEFVFLGGYGRSNNGNKWHWMDGSSFKYQNWDRGMPFGRRALAVLVMNKRGKWVNHYADRILSQFNAVAVCKFKS</sequence>
<evidence type="ECO:0000313" key="2">
    <source>
        <dbReference type="EMBL" id="CAD6189827.1"/>
    </source>
</evidence>
<keyword evidence="3" id="KW-1185">Reference proteome</keyword>
<dbReference type="PROSITE" id="PS50041">
    <property type="entry name" value="C_TYPE_LECTIN_2"/>
    <property type="match status" value="2"/>
</dbReference>
<dbReference type="InterPro" id="IPR001304">
    <property type="entry name" value="C-type_lectin-like"/>
</dbReference>
<dbReference type="Gene3D" id="3.10.100.10">
    <property type="entry name" value="Mannose-Binding Protein A, subunit A"/>
    <property type="match status" value="2"/>
</dbReference>
<dbReference type="Proteomes" id="UP000835052">
    <property type="component" value="Unassembled WGS sequence"/>
</dbReference>
<dbReference type="InterPro" id="IPR050111">
    <property type="entry name" value="C-type_lectin/snaclec_domain"/>
</dbReference>